<dbReference type="CDD" id="cd12797">
    <property type="entry name" value="M23_peptidase"/>
    <property type="match status" value="1"/>
</dbReference>
<evidence type="ECO:0000256" key="2">
    <source>
        <dbReference type="SAM" id="SignalP"/>
    </source>
</evidence>
<dbReference type="SUPFAM" id="SSF51261">
    <property type="entry name" value="Duplicated hybrid motif"/>
    <property type="match status" value="1"/>
</dbReference>
<feature type="domain" description="M23ase beta-sheet core" evidence="3">
    <location>
        <begin position="179"/>
        <end position="271"/>
    </location>
</feature>
<dbReference type="AlphaFoldDB" id="B0T727"/>
<dbReference type="InterPro" id="IPR016047">
    <property type="entry name" value="M23ase_b-sheet_dom"/>
</dbReference>
<feature type="signal peptide" evidence="2">
    <location>
        <begin position="1"/>
        <end position="21"/>
    </location>
</feature>
<evidence type="ECO:0000256" key="1">
    <source>
        <dbReference type="SAM" id="MobiDB-lite"/>
    </source>
</evidence>
<keyword evidence="2" id="KW-0732">Signal</keyword>
<dbReference type="HOGENOM" id="CLU_081216_0_0_5"/>
<evidence type="ECO:0000259" key="3">
    <source>
        <dbReference type="Pfam" id="PF01551"/>
    </source>
</evidence>
<evidence type="ECO:0000313" key="4">
    <source>
        <dbReference type="EMBL" id="ABZ72665.1"/>
    </source>
</evidence>
<dbReference type="eggNOG" id="COG0739">
    <property type="taxonomic scope" value="Bacteria"/>
</dbReference>
<protein>
    <submittedName>
        <fullName evidence="4">Peptidase M23B</fullName>
    </submittedName>
</protein>
<sequence precursor="true">MRKLTRLALSPLALSSLVLVAALALSACEPKTAKPPAAPGGEVKTPASPDPGPPTPDDAPSDGGAEQPSSEPIPPAPGPPVQPPTPPAPSPATFDHGAPGAIPTGQGHGYLDRTVWSPNMCWPLQDAAFANSQVYGHGGGMGPAGTSQCDTVNYALPWHDTFCEARSRDNPLCAGGGTGHQGQDIRPATCKKNLHWALAAESGVITDIGSYTVTLTASAPPHRTYRYLHMQMATLAVKEGDTVIAGQNLGKVANDFGGTPTTIHLHFEMRAGVSGLTTDGKPVALHTFLPPYMSLAEAYQRKLNGLACGA</sequence>
<gene>
    <name evidence="4" type="ordered locus">Caul_3538</name>
</gene>
<accession>B0T727</accession>
<name>B0T727_CAUSK</name>
<dbReference type="Pfam" id="PF01551">
    <property type="entry name" value="Peptidase_M23"/>
    <property type="match status" value="1"/>
</dbReference>
<feature type="compositionally biased region" description="Pro residues" evidence="1">
    <location>
        <begin position="71"/>
        <end position="90"/>
    </location>
</feature>
<reference evidence="4" key="1">
    <citation type="submission" date="2008-01" db="EMBL/GenBank/DDBJ databases">
        <title>Complete sequence of chromosome of Caulobacter sp. K31.</title>
        <authorList>
            <consortium name="US DOE Joint Genome Institute"/>
            <person name="Copeland A."/>
            <person name="Lucas S."/>
            <person name="Lapidus A."/>
            <person name="Barry K."/>
            <person name="Glavina del Rio T."/>
            <person name="Dalin E."/>
            <person name="Tice H."/>
            <person name="Pitluck S."/>
            <person name="Bruce D."/>
            <person name="Goodwin L."/>
            <person name="Thompson L.S."/>
            <person name="Brettin T."/>
            <person name="Detter J.C."/>
            <person name="Han C."/>
            <person name="Schmutz J."/>
            <person name="Larimer F."/>
            <person name="Land M."/>
            <person name="Hauser L."/>
            <person name="Kyrpides N."/>
            <person name="Kim E."/>
            <person name="Stephens C."/>
            <person name="Richardson P."/>
        </authorList>
    </citation>
    <scope>NUCLEOTIDE SEQUENCE [LARGE SCALE GENOMIC DNA]</scope>
    <source>
        <strain evidence="4">K31</strain>
    </source>
</reference>
<organism evidence="4">
    <name type="scientific">Caulobacter sp. (strain K31)</name>
    <dbReference type="NCBI Taxonomy" id="366602"/>
    <lineage>
        <taxon>Bacteria</taxon>
        <taxon>Pseudomonadati</taxon>
        <taxon>Pseudomonadota</taxon>
        <taxon>Alphaproteobacteria</taxon>
        <taxon>Caulobacterales</taxon>
        <taxon>Caulobacteraceae</taxon>
        <taxon>Caulobacter</taxon>
    </lineage>
</organism>
<dbReference type="STRING" id="366602.Caul_3538"/>
<dbReference type="EMBL" id="CP000927">
    <property type="protein sequence ID" value="ABZ72665.1"/>
    <property type="molecule type" value="Genomic_DNA"/>
</dbReference>
<proteinExistence type="predicted"/>
<dbReference type="KEGG" id="cak:Caul_3538"/>
<dbReference type="PROSITE" id="PS51257">
    <property type="entry name" value="PROKAR_LIPOPROTEIN"/>
    <property type="match status" value="1"/>
</dbReference>
<dbReference type="Gene3D" id="2.70.70.10">
    <property type="entry name" value="Glucose Permease (Domain IIA)"/>
    <property type="match status" value="1"/>
</dbReference>
<feature type="region of interest" description="Disordered" evidence="1">
    <location>
        <begin position="31"/>
        <end position="106"/>
    </location>
</feature>
<feature type="chain" id="PRO_5002756086" evidence="2">
    <location>
        <begin position="22"/>
        <end position="310"/>
    </location>
</feature>
<feature type="compositionally biased region" description="Pro residues" evidence="1">
    <location>
        <begin position="48"/>
        <end position="57"/>
    </location>
</feature>
<feature type="compositionally biased region" description="Low complexity" evidence="1">
    <location>
        <begin position="61"/>
        <end position="70"/>
    </location>
</feature>
<dbReference type="InterPro" id="IPR011055">
    <property type="entry name" value="Dup_hybrid_motif"/>
</dbReference>